<reference evidence="3" key="1">
    <citation type="journal article" date="2014" name="Int. J. Syst. Evol. Microbiol.">
        <title>Complete genome of a new Firmicutes species belonging to the dominant human colonic microbiota ('Ruminococcus bicirculans') reveals two chromosomes and a selective capacity to utilize plant glucans.</title>
        <authorList>
            <consortium name="NISC Comparative Sequencing Program"/>
            <person name="Wegmann U."/>
            <person name="Louis P."/>
            <person name="Goesmann A."/>
            <person name="Henrissat B."/>
            <person name="Duncan S.H."/>
            <person name="Flint H.J."/>
        </authorList>
    </citation>
    <scope>NUCLEOTIDE SEQUENCE</scope>
    <source>
        <strain evidence="3">JCM 17590</strain>
    </source>
</reference>
<gene>
    <name evidence="3" type="ORF">GCM10022286_09650</name>
</gene>
<proteinExistence type="inferred from homology"/>
<dbReference type="InterPro" id="IPR029062">
    <property type="entry name" value="Class_I_gatase-like"/>
</dbReference>
<dbReference type="PROSITE" id="PS51276">
    <property type="entry name" value="PEPTIDASE_C56_PFPI"/>
    <property type="match status" value="1"/>
</dbReference>
<accession>A0ABP7ZH25</accession>
<keyword evidence="3" id="KW-0315">Glutamine amidotransferase</keyword>
<evidence type="ECO:0000313" key="3">
    <source>
        <dbReference type="EMBL" id="GAA4157754.1"/>
    </source>
</evidence>
<keyword evidence="4" id="KW-1185">Reference proteome</keyword>
<dbReference type="InterPro" id="IPR002818">
    <property type="entry name" value="DJ-1/PfpI"/>
</dbReference>
<evidence type="ECO:0000256" key="1">
    <source>
        <dbReference type="ARBA" id="ARBA00008542"/>
    </source>
</evidence>
<dbReference type="SUPFAM" id="SSF52317">
    <property type="entry name" value="Class I glutamine amidotransferase-like"/>
    <property type="match status" value="1"/>
</dbReference>
<dbReference type="InterPro" id="IPR006286">
    <property type="entry name" value="C56_PfpI-like"/>
</dbReference>
<dbReference type="PANTHER" id="PTHR42733">
    <property type="entry name" value="DJ-1 PROTEIN"/>
    <property type="match status" value="1"/>
</dbReference>
<dbReference type="Pfam" id="PF01965">
    <property type="entry name" value="DJ-1_PfpI"/>
    <property type="match status" value="1"/>
</dbReference>
<evidence type="ECO:0000313" key="4">
    <source>
        <dbReference type="Proteomes" id="UP001415169"/>
    </source>
</evidence>
<comment type="similarity">
    <text evidence="1">Belongs to the peptidase C56 family.</text>
</comment>
<dbReference type="CDD" id="cd03134">
    <property type="entry name" value="GATase1_PfpI_like"/>
    <property type="match status" value="1"/>
</dbReference>
<organism evidence="3 4">
    <name type="scientific">Gryllotalpicola daejeonensis</name>
    <dbReference type="NCBI Taxonomy" id="993087"/>
    <lineage>
        <taxon>Bacteria</taxon>
        <taxon>Bacillati</taxon>
        <taxon>Actinomycetota</taxon>
        <taxon>Actinomycetes</taxon>
        <taxon>Micrococcales</taxon>
        <taxon>Microbacteriaceae</taxon>
        <taxon>Gryllotalpicola</taxon>
    </lineage>
</organism>
<dbReference type="Gene3D" id="3.40.50.880">
    <property type="match status" value="1"/>
</dbReference>
<comment type="caution">
    <text evidence="3">The sequence shown here is derived from an EMBL/GenBank/DDBJ whole genome shotgun (WGS) entry which is preliminary data.</text>
</comment>
<dbReference type="PANTHER" id="PTHR42733:SF12">
    <property type="entry name" value="PROTEINASE"/>
    <property type="match status" value="1"/>
</dbReference>
<evidence type="ECO:0000259" key="2">
    <source>
        <dbReference type="Pfam" id="PF01965"/>
    </source>
</evidence>
<protein>
    <submittedName>
        <fullName evidence="3">Type 1 glutamine amidotransferase domain-containing protein</fullName>
    </submittedName>
</protein>
<dbReference type="NCBIfam" id="TIGR01382">
    <property type="entry name" value="PfpI"/>
    <property type="match status" value="1"/>
</dbReference>
<name>A0ABP7ZH25_9MICO</name>
<reference evidence="3" key="2">
    <citation type="submission" date="2023-12" db="EMBL/GenBank/DDBJ databases">
        <authorList>
            <person name="Sun Q."/>
            <person name="Inoue M."/>
        </authorList>
    </citation>
    <scope>NUCLEOTIDE SEQUENCE</scope>
    <source>
        <strain evidence="3">JCM 17590</strain>
    </source>
</reference>
<dbReference type="Proteomes" id="UP001415169">
    <property type="component" value="Unassembled WGS sequence"/>
</dbReference>
<sequence>MAQITGKKIAFLMTDGVEQVEYTGPRQAVEEAGATAVLVSPKTDTVQGFNHVDKGDSFPVDLPVGQASPDDFDALVLPGGVVNADALRTDQASVDFAKAFFAAHKPVAAICHAPWTLIEAGVVDGRTLTSWPSLQTDLRNAGATWVDEEVHVDKGFVTSRKPDDIPAFSAKLIEEVAEGQHEGQHV</sequence>
<feature type="domain" description="DJ-1/PfpI" evidence="2">
    <location>
        <begin position="7"/>
        <end position="175"/>
    </location>
</feature>
<dbReference type="EMBL" id="BAABBV010000001">
    <property type="protein sequence ID" value="GAA4157754.1"/>
    <property type="molecule type" value="Genomic_DNA"/>
</dbReference>
<dbReference type="RefSeq" id="WP_344790614.1">
    <property type="nucleotide sequence ID" value="NZ_BAABBV010000001.1"/>
</dbReference>